<evidence type="ECO:0000313" key="9">
    <source>
        <dbReference type="EMBL" id="CAJ0944793.1"/>
    </source>
</evidence>
<evidence type="ECO:0000259" key="8">
    <source>
        <dbReference type="Pfam" id="PF01120"/>
    </source>
</evidence>
<dbReference type="PRINTS" id="PR00741">
    <property type="entry name" value="GLHYDRLASE29"/>
</dbReference>
<comment type="function">
    <text evidence="1">Alpha-L-fucosidase is responsible for hydrolyzing the alpha-1,6-linked fucose joined to the reducing-end N-acetylglucosamine of the carbohydrate moieties of glycoproteins.</text>
</comment>
<evidence type="ECO:0000313" key="10">
    <source>
        <dbReference type="Proteomes" id="UP001176940"/>
    </source>
</evidence>
<dbReference type="SMART" id="SM00812">
    <property type="entry name" value="Alpha_L_fucos"/>
    <property type="match status" value="1"/>
</dbReference>
<protein>
    <recommendedName>
        <fullName evidence="3">alpha-L-fucosidase</fullName>
        <ecNumber evidence="3">3.2.1.51</ecNumber>
    </recommendedName>
</protein>
<dbReference type="PANTHER" id="PTHR10030:SF45">
    <property type="entry name" value="PLASMA ALPHA-L-FUCOSIDASE"/>
    <property type="match status" value="1"/>
</dbReference>
<dbReference type="InterPro" id="IPR000933">
    <property type="entry name" value="Glyco_hydro_29"/>
</dbReference>
<evidence type="ECO:0000256" key="4">
    <source>
        <dbReference type="ARBA" id="ARBA00022729"/>
    </source>
</evidence>
<dbReference type="Gene3D" id="3.20.20.80">
    <property type="entry name" value="Glycosidases"/>
    <property type="match status" value="1"/>
</dbReference>
<reference evidence="9" key="1">
    <citation type="submission" date="2023-07" db="EMBL/GenBank/DDBJ databases">
        <authorList>
            <person name="Stuckert A."/>
        </authorList>
    </citation>
    <scope>NUCLEOTIDE SEQUENCE</scope>
</reference>
<evidence type="ECO:0000256" key="5">
    <source>
        <dbReference type="ARBA" id="ARBA00022801"/>
    </source>
</evidence>
<dbReference type="InterPro" id="IPR057739">
    <property type="entry name" value="Glyco_hydro_29_N"/>
</dbReference>
<comment type="caution">
    <text evidence="9">The sequence shown here is derived from an EMBL/GenBank/DDBJ whole genome shotgun (WGS) entry which is preliminary data.</text>
</comment>
<comment type="similarity">
    <text evidence="2">Belongs to the glycosyl hydrolase 29 family.</text>
</comment>
<keyword evidence="10" id="KW-1185">Reference proteome</keyword>
<name>A0ABN9LLA7_9NEOB</name>
<dbReference type="InterPro" id="IPR017853">
    <property type="entry name" value="GH"/>
</dbReference>
<dbReference type="EC" id="3.2.1.51" evidence="3"/>
<dbReference type="Pfam" id="PF01120">
    <property type="entry name" value="Alpha_L_fucos"/>
    <property type="match status" value="1"/>
</dbReference>
<dbReference type="PANTHER" id="PTHR10030">
    <property type="entry name" value="ALPHA-L-FUCOSIDASE"/>
    <property type="match status" value="1"/>
</dbReference>
<dbReference type="EMBL" id="CAUEEQ010023030">
    <property type="protein sequence ID" value="CAJ0944793.1"/>
    <property type="molecule type" value="Genomic_DNA"/>
</dbReference>
<evidence type="ECO:0000256" key="6">
    <source>
        <dbReference type="ARBA" id="ARBA00023295"/>
    </source>
</evidence>
<feature type="signal peptide" evidence="7">
    <location>
        <begin position="1"/>
        <end position="18"/>
    </location>
</feature>
<keyword evidence="4 7" id="KW-0732">Signal</keyword>
<evidence type="ECO:0000256" key="3">
    <source>
        <dbReference type="ARBA" id="ARBA00012662"/>
    </source>
</evidence>
<evidence type="ECO:0000256" key="7">
    <source>
        <dbReference type="SAM" id="SignalP"/>
    </source>
</evidence>
<evidence type="ECO:0000256" key="1">
    <source>
        <dbReference type="ARBA" id="ARBA00004071"/>
    </source>
</evidence>
<sequence length="114" mass="13125">MLPLLAALLLVPAQLGAARVTYEPTWESLDARPILTGLMGWYWQGQKSEPYVKFMSNNYPPGFRYEDFGPQFTAEFYDPLQWANILKESGAKYVVLTSKHHEGYTLWGSKFSWN</sequence>
<dbReference type="InterPro" id="IPR016286">
    <property type="entry name" value="FUC_metazoa-typ"/>
</dbReference>
<feature type="domain" description="Glycoside hydrolase family 29 N-terminal" evidence="8">
    <location>
        <begin position="40"/>
        <end position="113"/>
    </location>
</feature>
<dbReference type="SUPFAM" id="SSF51445">
    <property type="entry name" value="(Trans)glycosidases"/>
    <property type="match status" value="1"/>
</dbReference>
<accession>A0ABN9LLA7</accession>
<keyword evidence="5" id="KW-0378">Hydrolase</keyword>
<gene>
    <name evidence="9" type="ORF">RIMI_LOCUS10585772</name>
</gene>
<keyword evidence="6" id="KW-0326">Glycosidase</keyword>
<feature type="chain" id="PRO_5047279377" description="alpha-L-fucosidase" evidence="7">
    <location>
        <begin position="19"/>
        <end position="114"/>
    </location>
</feature>
<evidence type="ECO:0000256" key="2">
    <source>
        <dbReference type="ARBA" id="ARBA00007951"/>
    </source>
</evidence>
<organism evidence="9 10">
    <name type="scientific">Ranitomeya imitator</name>
    <name type="common">mimic poison frog</name>
    <dbReference type="NCBI Taxonomy" id="111125"/>
    <lineage>
        <taxon>Eukaryota</taxon>
        <taxon>Metazoa</taxon>
        <taxon>Chordata</taxon>
        <taxon>Craniata</taxon>
        <taxon>Vertebrata</taxon>
        <taxon>Euteleostomi</taxon>
        <taxon>Amphibia</taxon>
        <taxon>Batrachia</taxon>
        <taxon>Anura</taxon>
        <taxon>Neobatrachia</taxon>
        <taxon>Hyloidea</taxon>
        <taxon>Dendrobatidae</taxon>
        <taxon>Dendrobatinae</taxon>
        <taxon>Ranitomeya</taxon>
    </lineage>
</organism>
<proteinExistence type="inferred from homology"/>
<dbReference type="Proteomes" id="UP001176940">
    <property type="component" value="Unassembled WGS sequence"/>
</dbReference>